<dbReference type="EMBL" id="CP042817">
    <property type="protein sequence ID" value="QEJ97864.1"/>
    <property type="molecule type" value="Genomic_DNA"/>
</dbReference>
<dbReference type="AlphaFoldDB" id="A0A0B7GVT5"/>
<evidence type="ECO:0000256" key="2">
    <source>
        <dbReference type="ARBA" id="ARBA00022475"/>
    </source>
</evidence>
<dbReference type="Pfam" id="PF12704">
    <property type="entry name" value="MacB_PCD"/>
    <property type="match status" value="1"/>
</dbReference>
<reference evidence="12" key="1">
    <citation type="submission" date="2015-01" db="EMBL/GenBank/DDBJ databases">
        <authorList>
            <person name="Manzoor Shahid"/>
            <person name="Zubair Saima"/>
        </authorList>
    </citation>
    <scope>NUCLEOTIDE SEQUENCE [LARGE SCALE GENOMIC DNA]</scope>
    <source>
        <strain evidence="12">V1</strain>
    </source>
</reference>
<reference evidence="11 13" key="3">
    <citation type="submission" date="2019-08" db="EMBL/GenBank/DDBJ databases">
        <authorList>
            <person name="Kuhnert P."/>
        </authorList>
    </citation>
    <scope>NUCLEOTIDE SEQUENCE [LARGE SCALE GENOMIC DNA]</scope>
    <source>
        <strain evidence="11 13">B36.5</strain>
    </source>
</reference>
<evidence type="ECO:0000256" key="7">
    <source>
        <dbReference type="SAM" id="Phobius"/>
    </source>
</evidence>
<sequence length="427" mass="46696">MFWRMVGGALFRQKGKMLMIAFTIALGSGLSTAMLNTMLGVGDKVNQELKTYGANITVVHKEASLLGDIYGLQEEKSETAKFLKEDELPKIKTIFWAYNIVDYAPFFSVFVNIDTQSRPIKVIGTWFNYEMKLPTGQTVSTGIRRMRTWWDVNGSWLEDSDDSSCMIGSRLAGRNNLKVGDTLSLKTAETETQYTIAAIFNAGSEEDDNVYVSLHAAQKLAGKKNIVEHIEVSALTTPDNDLARKAARNPLSLTIKEKEIWYCTAYVSSICYQIQEVMTDAVAKPLRQVAESEGAILNKTTLLMLLITILSLIASALGISNLVTASVMERRAEIGLQKAIGASNAAVSILILTEVMIIGIFGGIIGYFGGLGLTQIIGHTVFGSAIALAPMVIPIVVIIIFLITLIGSFPAVRYLLKLNPTEVLHGR</sequence>
<dbReference type="GO" id="GO:0022857">
    <property type="term" value="F:transmembrane transporter activity"/>
    <property type="evidence" value="ECO:0007669"/>
    <property type="project" value="TreeGrafter"/>
</dbReference>
<evidence type="ECO:0000313" key="11">
    <source>
        <dbReference type="EMBL" id="QEJ97864.1"/>
    </source>
</evidence>
<dbReference type="GO" id="GO:0005886">
    <property type="term" value="C:plasma membrane"/>
    <property type="evidence" value="ECO:0007669"/>
    <property type="project" value="UniProtKB-SubCell"/>
</dbReference>
<comment type="subcellular location">
    <subcellularLocation>
        <location evidence="1">Cell membrane</location>
        <topology evidence="1">Multi-pass membrane protein</topology>
    </subcellularLocation>
</comment>
<feature type="transmembrane region" description="Helical" evidence="7">
    <location>
        <begin position="381"/>
        <end position="407"/>
    </location>
</feature>
<dbReference type="InterPro" id="IPR025857">
    <property type="entry name" value="MacB_PCD"/>
</dbReference>
<protein>
    <submittedName>
        <fullName evidence="11">ABC transporter permease</fullName>
    </submittedName>
    <submittedName>
        <fullName evidence="10">Efflux ABC transporter, permease protein</fullName>
    </submittedName>
</protein>
<name>A0A0B7GVT5_TREPH</name>
<dbReference type="Pfam" id="PF02687">
    <property type="entry name" value="FtsX"/>
    <property type="match status" value="1"/>
</dbReference>
<comment type="similarity">
    <text evidence="6">Belongs to the ABC-4 integral membrane protein family.</text>
</comment>
<keyword evidence="4 7" id="KW-1133">Transmembrane helix</keyword>
<feature type="transmembrane region" description="Helical" evidence="7">
    <location>
        <begin position="302"/>
        <end position="324"/>
    </location>
</feature>
<evidence type="ECO:0000313" key="12">
    <source>
        <dbReference type="Proteomes" id="UP000042527"/>
    </source>
</evidence>
<gene>
    <name evidence="11" type="ORF">FUT82_07555</name>
    <name evidence="10" type="ORF">TPHV1_40111</name>
</gene>
<evidence type="ECO:0000256" key="3">
    <source>
        <dbReference type="ARBA" id="ARBA00022692"/>
    </source>
</evidence>
<evidence type="ECO:0000313" key="10">
    <source>
        <dbReference type="EMBL" id="CEM62608.1"/>
    </source>
</evidence>
<dbReference type="OrthoDB" id="9770036at2"/>
<keyword evidence="5 7" id="KW-0472">Membrane</keyword>
<proteinExistence type="inferred from homology"/>
<organism evidence="10 12">
    <name type="scientific">Treponema phagedenis</name>
    <dbReference type="NCBI Taxonomy" id="162"/>
    <lineage>
        <taxon>Bacteria</taxon>
        <taxon>Pseudomonadati</taxon>
        <taxon>Spirochaetota</taxon>
        <taxon>Spirochaetia</taxon>
        <taxon>Spirochaetales</taxon>
        <taxon>Treponemataceae</taxon>
        <taxon>Treponema</taxon>
    </lineage>
</organism>
<keyword evidence="12" id="KW-1185">Reference proteome</keyword>
<evidence type="ECO:0000256" key="1">
    <source>
        <dbReference type="ARBA" id="ARBA00004651"/>
    </source>
</evidence>
<evidence type="ECO:0000313" key="13">
    <source>
        <dbReference type="Proteomes" id="UP000323594"/>
    </source>
</evidence>
<evidence type="ECO:0000256" key="6">
    <source>
        <dbReference type="ARBA" id="ARBA00038076"/>
    </source>
</evidence>
<feature type="transmembrane region" description="Helical" evidence="7">
    <location>
        <begin position="345"/>
        <end position="369"/>
    </location>
</feature>
<dbReference type="PANTHER" id="PTHR30572">
    <property type="entry name" value="MEMBRANE COMPONENT OF TRANSPORTER-RELATED"/>
    <property type="match status" value="1"/>
</dbReference>
<evidence type="ECO:0000259" key="8">
    <source>
        <dbReference type="Pfam" id="PF02687"/>
    </source>
</evidence>
<evidence type="ECO:0000259" key="9">
    <source>
        <dbReference type="Pfam" id="PF12704"/>
    </source>
</evidence>
<keyword evidence="2" id="KW-1003">Cell membrane</keyword>
<dbReference type="EMBL" id="CDNC01000034">
    <property type="protein sequence ID" value="CEM62608.1"/>
    <property type="molecule type" value="Genomic_DNA"/>
</dbReference>
<dbReference type="InterPro" id="IPR050250">
    <property type="entry name" value="Macrolide_Exporter_MacB"/>
</dbReference>
<evidence type="ECO:0000256" key="4">
    <source>
        <dbReference type="ARBA" id="ARBA00022989"/>
    </source>
</evidence>
<accession>A0A0B7GVT5</accession>
<dbReference type="InterPro" id="IPR003838">
    <property type="entry name" value="ABC3_permease_C"/>
</dbReference>
<reference evidence="10" key="2">
    <citation type="submission" date="2015-01" db="EMBL/GenBank/DDBJ databases">
        <authorList>
            <person name="Xiang T."/>
            <person name="Song Y."/>
            <person name="Huang L."/>
            <person name="Wang B."/>
            <person name="Wu P."/>
        </authorList>
    </citation>
    <scope>NUCLEOTIDE SEQUENCE [LARGE SCALE GENOMIC DNA]</scope>
    <source>
        <strain evidence="10">V1</strain>
    </source>
</reference>
<dbReference type="RefSeq" id="WP_024753451.1">
    <property type="nucleotide sequence ID" value="NZ_CDNC01000034.1"/>
</dbReference>
<dbReference type="Proteomes" id="UP000323594">
    <property type="component" value="Chromosome"/>
</dbReference>
<dbReference type="PANTHER" id="PTHR30572:SF4">
    <property type="entry name" value="ABC TRANSPORTER PERMEASE YTRF"/>
    <property type="match status" value="1"/>
</dbReference>
<feature type="domain" description="ABC3 transporter permease C-terminal" evidence="8">
    <location>
        <begin position="306"/>
        <end position="420"/>
    </location>
</feature>
<dbReference type="Proteomes" id="UP000042527">
    <property type="component" value="Unassembled WGS sequence"/>
</dbReference>
<evidence type="ECO:0000256" key="5">
    <source>
        <dbReference type="ARBA" id="ARBA00023136"/>
    </source>
</evidence>
<feature type="domain" description="MacB-like periplasmic core" evidence="9">
    <location>
        <begin position="19"/>
        <end position="234"/>
    </location>
</feature>
<keyword evidence="3 7" id="KW-0812">Transmembrane</keyword>